<evidence type="ECO:0000313" key="1">
    <source>
        <dbReference type="EMBL" id="MVT12284.1"/>
    </source>
</evidence>
<comment type="caution">
    <text evidence="1">The sequence shown here is derived from an EMBL/GenBank/DDBJ whole genome shotgun (WGS) entry which is preliminary data.</text>
</comment>
<evidence type="ECO:0000313" key="2">
    <source>
        <dbReference type="Proteomes" id="UP000461730"/>
    </source>
</evidence>
<organism evidence="1 2">
    <name type="scientific">Chitinophaga tropicalis</name>
    <dbReference type="NCBI Taxonomy" id="2683588"/>
    <lineage>
        <taxon>Bacteria</taxon>
        <taxon>Pseudomonadati</taxon>
        <taxon>Bacteroidota</taxon>
        <taxon>Chitinophagia</taxon>
        <taxon>Chitinophagales</taxon>
        <taxon>Chitinophagaceae</taxon>
        <taxon>Chitinophaga</taxon>
    </lineage>
</organism>
<reference evidence="1 2" key="1">
    <citation type="submission" date="2019-12" db="EMBL/GenBank/DDBJ databases">
        <title>Chitinophaga sp. strain ysch24 (GDMCC 1.1355), whole genome shotgun sequence.</title>
        <authorList>
            <person name="Zhang X."/>
        </authorList>
    </citation>
    <scope>NUCLEOTIDE SEQUENCE [LARGE SCALE GENOMIC DNA]</scope>
    <source>
        <strain evidence="2">ysch24</strain>
    </source>
</reference>
<dbReference type="Proteomes" id="UP000461730">
    <property type="component" value="Unassembled WGS sequence"/>
</dbReference>
<gene>
    <name evidence="1" type="ORF">GO493_28775</name>
</gene>
<protein>
    <submittedName>
        <fullName evidence="1">Uncharacterized protein</fullName>
    </submittedName>
</protein>
<dbReference type="RefSeq" id="WP_157309704.1">
    <property type="nucleotide sequence ID" value="NZ_WRXN01000021.1"/>
</dbReference>
<name>A0A7K1UD38_9BACT</name>
<proteinExistence type="predicted"/>
<dbReference type="AlphaFoldDB" id="A0A7K1UD38"/>
<sequence length="147" mass="16999">MAAEKTLMIKNTDSGILTIRLSDILNCINDGERYYWTILWIDAMGDPNGFYVLEFDEEINKSPDGYILDWEELIKLSRHPNQILDLLVIGDQEKSNLHRYSSDEEMNNKCKYVLELVDSSYWLVSIKDESTIGKIKSELPGVTEYLV</sequence>
<dbReference type="EMBL" id="WRXN01000021">
    <property type="protein sequence ID" value="MVT12284.1"/>
    <property type="molecule type" value="Genomic_DNA"/>
</dbReference>
<keyword evidence="2" id="KW-1185">Reference proteome</keyword>
<accession>A0A7K1UD38</accession>